<dbReference type="EMBL" id="MU865109">
    <property type="protein sequence ID" value="KAK4457539.1"/>
    <property type="molecule type" value="Genomic_DNA"/>
</dbReference>
<gene>
    <name evidence="3" type="ORF">QBC42DRAFT_256230</name>
</gene>
<reference evidence="3" key="2">
    <citation type="submission" date="2023-06" db="EMBL/GenBank/DDBJ databases">
        <authorList>
            <consortium name="Lawrence Berkeley National Laboratory"/>
            <person name="Mondo S.J."/>
            <person name="Hensen N."/>
            <person name="Bonometti L."/>
            <person name="Westerberg I."/>
            <person name="Brannstrom I.O."/>
            <person name="Guillou S."/>
            <person name="Cros-Aarteil S."/>
            <person name="Calhoun S."/>
            <person name="Haridas S."/>
            <person name="Kuo A."/>
            <person name="Pangilinan J."/>
            <person name="Riley R."/>
            <person name="Labutti K."/>
            <person name="Andreopoulos B."/>
            <person name="Lipzen A."/>
            <person name="Chen C."/>
            <person name="Yanf M."/>
            <person name="Daum C."/>
            <person name="Ng V."/>
            <person name="Clum A."/>
            <person name="Steindorff A."/>
            <person name="Ohm R."/>
            <person name="Martin F."/>
            <person name="Silar P."/>
            <person name="Natvig D."/>
            <person name="Lalanne C."/>
            <person name="Gautier V."/>
            <person name="Ament-Velasquez S.L."/>
            <person name="Kruys A."/>
            <person name="Hutchinson M.I."/>
            <person name="Powell A.J."/>
            <person name="Barry K."/>
            <person name="Miller A.N."/>
            <person name="Grigoriev I.V."/>
            <person name="Debuchy R."/>
            <person name="Gladieux P."/>
            <person name="Thoren M.H."/>
            <person name="Johannesson H."/>
        </authorList>
    </citation>
    <scope>NUCLEOTIDE SEQUENCE</scope>
    <source>
        <strain evidence="3">PSN324</strain>
    </source>
</reference>
<dbReference type="AlphaFoldDB" id="A0AAV9HC32"/>
<keyword evidence="1" id="KW-0539">Nucleus</keyword>
<comment type="caution">
    <text evidence="3">The sequence shown here is derived from an EMBL/GenBank/DDBJ whole genome shotgun (WGS) entry which is preliminary data.</text>
</comment>
<feature type="compositionally biased region" description="Polar residues" evidence="2">
    <location>
        <begin position="279"/>
        <end position="293"/>
    </location>
</feature>
<proteinExistence type="predicted"/>
<evidence type="ECO:0000256" key="2">
    <source>
        <dbReference type="SAM" id="MobiDB-lite"/>
    </source>
</evidence>
<dbReference type="CDD" id="cd00067">
    <property type="entry name" value="GAL4"/>
    <property type="match status" value="1"/>
</dbReference>
<accession>A0AAV9HC32</accession>
<evidence type="ECO:0000313" key="4">
    <source>
        <dbReference type="Proteomes" id="UP001321749"/>
    </source>
</evidence>
<dbReference type="GO" id="GO:0000981">
    <property type="term" value="F:DNA-binding transcription factor activity, RNA polymerase II-specific"/>
    <property type="evidence" value="ECO:0007669"/>
    <property type="project" value="InterPro"/>
</dbReference>
<sequence>MGRRPNALILQYFERGAKLKDQSNRYPHTCKACGEHFPRGRLDSLTNHLTKKCPAISEADRVAAFIGITGMSHATQKFQQQQAQQDPNRAYDGPGVDLPINDRDWTALGVLAEVSRQIDLSEKNDDRGQPNGALPGDGAPSSSQPGDRYDLHDQFTMENAQLNQEDDGAKDVKGKFVSPPKTRSLPADRHSAGPPSPTAATTEERLQEILRAENEANTDSANISMAAAATARLHPGYLNSVDPEILGQEAAAAAAAEAANATAAAETAAAAASAVQSSFSAPEQTTTEESQPVSEPGAPTVPMMTPPTTTASMVTVPITATTPTAHTPIAPAPIPTPPTTTIPIIGSAMTGAMMAAPMMPLSSDPQTWGDMAYTTGSFQANVPPNGPTPHAQVPLTRGGFRLEANGAKSRHSRARFDPERRREVQEVRKLGACIRCRVLRKTCSKGDPCDTCRKVLSPRVWRDGCVRTKFSEQLDLYSAGVQIVLAQGRVNSIKQTMALQHNGVVVEACHFPDYESKLQLQVLQRDPERDADGKLVDTTILEDHPSNYPIVMLDNDREDVPGRVETYMREVLPEMIRREPSHFMRVTLEMAVDVANKTNDELLKKSLELWGLVEILDRERQWTITVKNDNSEAPPKSIKEDTDGELFNIICLQLAAATERKAAATSKALLTGMQRVLQDSKVKIDFNMYYAVLILLNCVEKSTWAFKAWEQENLRHQWPLEKEPDKFASQGYVIANLLRMLLGIRKALPRTSRRDSDGKLTTDEENPAIRAYFEAIDLDFAQVKAKQEQPAFSPTDPRSFELLFCSTLLLPSND</sequence>
<feature type="region of interest" description="Disordered" evidence="2">
    <location>
        <begin position="279"/>
        <end position="300"/>
    </location>
</feature>
<feature type="compositionally biased region" description="Low complexity" evidence="2">
    <location>
        <begin position="76"/>
        <end position="85"/>
    </location>
</feature>
<feature type="region of interest" description="Disordered" evidence="2">
    <location>
        <begin position="76"/>
        <end position="97"/>
    </location>
</feature>
<dbReference type="GO" id="GO:0008270">
    <property type="term" value="F:zinc ion binding"/>
    <property type="evidence" value="ECO:0007669"/>
    <property type="project" value="InterPro"/>
</dbReference>
<dbReference type="Proteomes" id="UP001321749">
    <property type="component" value="Unassembled WGS sequence"/>
</dbReference>
<organism evidence="3 4">
    <name type="scientific">Cladorrhinum samala</name>
    <dbReference type="NCBI Taxonomy" id="585594"/>
    <lineage>
        <taxon>Eukaryota</taxon>
        <taxon>Fungi</taxon>
        <taxon>Dikarya</taxon>
        <taxon>Ascomycota</taxon>
        <taxon>Pezizomycotina</taxon>
        <taxon>Sordariomycetes</taxon>
        <taxon>Sordariomycetidae</taxon>
        <taxon>Sordariales</taxon>
        <taxon>Podosporaceae</taxon>
        <taxon>Cladorrhinum</taxon>
    </lineage>
</organism>
<evidence type="ECO:0008006" key="5">
    <source>
        <dbReference type="Google" id="ProtNLM"/>
    </source>
</evidence>
<feature type="compositionally biased region" description="Basic and acidic residues" evidence="2">
    <location>
        <begin position="119"/>
        <end position="128"/>
    </location>
</feature>
<dbReference type="InterPro" id="IPR001138">
    <property type="entry name" value="Zn2Cys6_DnaBD"/>
</dbReference>
<evidence type="ECO:0000313" key="3">
    <source>
        <dbReference type="EMBL" id="KAK4457539.1"/>
    </source>
</evidence>
<dbReference type="PANTHER" id="PTHR35392:SF2">
    <property type="entry name" value="ZN(II)2CYS6 TRANSCRIPTION FACTOR (EUROFUNG)"/>
    <property type="match status" value="1"/>
</dbReference>
<reference evidence="3" key="1">
    <citation type="journal article" date="2023" name="Mol. Phylogenet. Evol.">
        <title>Genome-scale phylogeny and comparative genomics of the fungal order Sordariales.</title>
        <authorList>
            <person name="Hensen N."/>
            <person name="Bonometti L."/>
            <person name="Westerberg I."/>
            <person name="Brannstrom I.O."/>
            <person name="Guillou S."/>
            <person name="Cros-Aarteil S."/>
            <person name="Calhoun S."/>
            <person name="Haridas S."/>
            <person name="Kuo A."/>
            <person name="Mondo S."/>
            <person name="Pangilinan J."/>
            <person name="Riley R."/>
            <person name="LaButti K."/>
            <person name="Andreopoulos B."/>
            <person name="Lipzen A."/>
            <person name="Chen C."/>
            <person name="Yan M."/>
            <person name="Daum C."/>
            <person name="Ng V."/>
            <person name="Clum A."/>
            <person name="Steindorff A."/>
            <person name="Ohm R.A."/>
            <person name="Martin F."/>
            <person name="Silar P."/>
            <person name="Natvig D.O."/>
            <person name="Lalanne C."/>
            <person name="Gautier V."/>
            <person name="Ament-Velasquez S.L."/>
            <person name="Kruys A."/>
            <person name="Hutchinson M.I."/>
            <person name="Powell A.J."/>
            <person name="Barry K."/>
            <person name="Miller A.N."/>
            <person name="Grigoriev I.V."/>
            <person name="Debuchy R."/>
            <person name="Gladieux P."/>
            <person name="Hiltunen Thoren M."/>
            <person name="Johannesson H."/>
        </authorList>
    </citation>
    <scope>NUCLEOTIDE SEQUENCE</scope>
    <source>
        <strain evidence="3">PSN324</strain>
    </source>
</reference>
<dbReference type="PANTHER" id="PTHR35392">
    <property type="entry name" value="ZN(II)2CYS6 TRANSCRIPTION FACTOR (EUROFUNG)-RELATED-RELATED"/>
    <property type="match status" value="1"/>
</dbReference>
<keyword evidence="4" id="KW-1185">Reference proteome</keyword>
<evidence type="ECO:0000256" key="1">
    <source>
        <dbReference type="ARBA" id="ARBA00023242"/>
    </source>
</evidence>
<dbReference type="InterPro" id="IPR052973">
    <property type="entry name" value="Fungal_sec-metab_reg_TF"/>
</dbReference>
<feature type="region of interest" description="Disordered" evidence="2">
    <location>
        <begin position="119"/>
        <end position="202"/>
    </location>
</feature>
<protein>
    <recommendedName>
        <fullName evidence="5">Zn(2)-C6 fungal-type domain-containing protein</fullName>
    </recommendedName>
</protein>
<name>A0AAV9HC32_9PEZI</name>